<dbReference type="RefSeq" id="WP_345000502.1">
    <property type="nucleotide sequence ID" value="NZ_BAABFR010000113.1"/>
</dbReference>
<keyword evidence="7" id="KW-1133">Transmembrane helix</keyword>
<dbReference type="EMBL" id="BAABFR010000113">
    <property type="protein sequence ID" value="GAA4403809.1"/>
    <property type="molecule type" value="Genomic_DNA"/>
</dbReference>
<comment type="caution">
    <text evidence="9">The sequence shown here is derived from an EMBL/GenBank/DDBJ whole genome shotgun (WGS) entry which is preliminary data.</text>
</comment>
<dbReference type="Proteomes" id="UP001500635">
    <property type="component" value="Unassembled WGS sequence"/>
</dbReference>
<name>A0ABP8KCC6_9ACTN</name>
<comment type="similarity">
    <text evidence="6">Belongs to the peptidase M48 family.</text>
</comment>
<keyword evidence="3 6" id="KW-0378">Hydrolase</keyword>
<keyword evidence="4 6" id="KW-0862">Zinc</keyword>
<comment type="cofactor">
    <cofactor evidence="6">
        <name>Zn(2+)</name>
        <dbReference type="ChEBI" id="CHEBI:29105"/>
    </cofactor>
    <text evidence="6">Binds 1 zinc ion per subunit.</text>
</comment>
<dbReference type="PANTHER" id="PTHR34978">
    <property type="entry name" value="POSSIBLE SENSOR-TRANSDUCER PROTEIN BLAR"/>
    <property type="match status" value="1"/>
</dbReference>
<feature type="transmembrane region" description="Helical" evidence="7">
    <location>
        <begin position="34"/>
        <end position="62"/>
    </location>
</feature>
<dbReference type="CDD" id="cd07326">
    <property type="entry name" value="M56_BlaR1_MecR1_like"/>
    <property type="match status" value="1"/>
</dbReference>
<keyword evidence="1 6" id="KW-0645">Protease</keyword>
<feature type="domain" description="Peptidase M48" evidence="8">
    <location>
        <begin position="143"/>
        <end position="197"/>
    </location>
</feature>
<evidence type="ECO:0000313" key="10">
    <source>
        <dbReference type="Proteomes" id="UP001500635"/>
    </source>
</evidence>
<proteinExistence type="inferred from homology"/>
<accession>A0ABP8KCC6</accession>
<evidence type="ECO:0000313" key="9">
    <source>
        <dbReference type="EMBL" id="GAA4403809.1"/>
    </source>
</evidence>
<evidence type="ECO:0000256" key="3">
    <source>
        <dbReference type="ARBA" id="ARBA00022801"/>
    </source>
</evidence>
<evidence type="ECO:0000259" key="8">
    <source>
        <dbReference type="Pfam" id="PF01435"/>
    </source>
</evidence>
<feature type="transmembrane region" description="Helical" evidence="7">
    <location>
        <begin position="6"/>
        <end position="22"/>
    </location>
</feature>
<sequence length="315" mass="33847">MSAVIFGVLALLLAGPVPLWLSRSRWPIHAPRAALVLWQSTALAAVLSAFSCGLVIASRLLVPGPDGRPTTDPITEIHELGLGAWLLSVGVFALTVVIGMRLVATVLQVAVRTRRRRARHRTVVDVLSHVSEGGDPRMTAADMRVLAVDEPLAYCLPGLRHRVVLSRGTLAQLSHDELTAVLAHERAHLRARHDLVLEAFTAVHHAFPRVVRSTSALRSVQLLVELLADDQAVDAAGAKPLAHALVTCAKTSAPRGALAVGGTGTLVRVERLRERRSGRFFDASIYLLAGAILVVPTVAVAVPWLTELHALLFVR</sequence>
<protein>
    <submittedName>
        <fullName evidence="9">M56 family metallopeptidase</fullName>
    </submittedName>
</protein>
<feature type="transmembrane region" description="Helical" evidence="7">
    <location>
        <begin position="283"/>
        <end position="305"/>
    </location>
</feature>
<evidence type="ECO:0000256" key="7">
    <source>
        <dbReference type="SAM" id="Phobius"/>
    </source>
</evidence>
<evidence type="ECO:0000256" key="5">
    <source>
        <dbReference type="ARBA" id="ARBA00023049"/>
    </source>
</evidence>
<keyword evidence="7" id="KW-0812">Transmembrane</keyword>
<evidence type="ECO:0000256" key="1">
    <source>
        <dbReference type="ARBA" id="ARBA00022670"/>
    </source>
</evidence>
<evidence type="ECO:0000256" key="4">
    <source>
        <dbReference type="ARBA" id="ARBA00022833"/>
    </source>
</evidence>
<dbReference type="Pfam" id="PF01435">
    <property type="entry name" value="Peptidase_M48"/>
    <property type="match status" value="1"/>
</dbReference>
<keyword evidence="7" id="KW-0472">Membrane</keyword>
<keyword evidence="5 6" id="KW-0482">Metalloprotease</keyword>
<keyword evidence="2" id="KW-0479">Metal-binding</keyword>
<keyword evidence="10" id="KW-1185">Reference proteome</keyword>
<organism evidence="9 10">
    <name type="scientific">Tsukamurella soli</name>
    <dbReference type="NCBI Taxonomy" id="644556"/>
    <lineage>
        <taxon>Bacteria</taxon>
        <taxon>Bacillati</taxon>
        <taxon>Actinomycetota</taxon>
        <taxon>Actinomycetes</taxon>
        <taxon>Mycobacteriales</taxon>
        <taxon>Tsukamurellaceae</taxon>
        <taxon>Tsukamurella</taxon>
    </lineage>
</organism>
<gene>
    <name evidence="9" type="ORF">GCM10023147_45690</name>
</gene>
<dbReference type="InterPro" id="IPR052173">
    <property type="entry name" value="Beta-lactam_resp_regulator"/>
</dbReference>
<dbReference type="InterPro" id="IPR001915">
    <property type="entry name" value="Peptidase_M48"/>
</dbReference>
<evidence type="ECO:0000256" key="2">
    <source>
        <dbReference type="ARBA" id="ARBA00022723"/>
    </source>
</evidence>
<evidence type="ECO:0000256" key="6">
    <source>
        <dbReference type="RuleBase" id="RU003983"/>
    </source>
</evidence>
<dbReference type="PANTHER" id="PTHR34978:SF3">
    <property type="entry name" value="SLR0241 PROTEIN"/>
    <property type="match status" value="1"/>
</dbReference>
<feature type="transmembrane region" description="Helical" evidence="7">
    <location>
        <begin position="82"/>
        <end position="111"/>
    </location>
</feature>
<dbReference type="Gene3D" id="3.30.2010.10">
    <property type="entry name" value="Metalloproteases ('zincins'), catalytic domain"/>
    <property type="match status" value="1"/>
</dbReference>
<reference evidence="10" key="1">
    <citation type="journal article" date="2019" name="Int. J. Syst. Evol. Microbiol.">
        <title>The Global Catalogue of Microorganisms (GCM) 10K type strain sequencing project: providing services to taxonomists for standard genome sequencing and annotation.</title>
        <authorList>
            <consortium name="The Broad Institute Genomics Platform"/>
            <consortium name="The Broad Institute Genome Sequencing Center for Infectious Disease"/>
            <person name="Wu L."/>
            <person name="Ma J."/>
        </authorList>
    </citation>
    <scope>NUCLEOTIDE SEQUENCE [LARGE SCALE GENOMIC DNA]</scope>
    <source>
        <strain evidence="10">JCM 17688</strain>
    </source>
</reference>